<evidence type="ECO:0000313" key="3">
    <source>
        <dbReference type="Proteomes" id="UP000054350"/>
    </source>
</evidence>
<name>A0A0L0RZM3_ALLM3</name>
<feature type="region of interest" description="Disordered" evidence="1">
    <location>
        <begin position="85"/>
        <end position="106"/>
    </location>
</feature>
<reference evidence="3" key="2">
    <citation type="submission" date="2009-11" db="EMBL/GenBank/DDBJ databases">
        <title>The Genome Sequence of Allomyces macrogynus strain ATCC 38327.</title>
        <authorList>
            <consortium name="The Broad Institute Genome Sequencing Platform"/>
            <person name="Russ C."/>
            <person name="Cuomo C."/>
            <person name="Shea T."/>
            <person name="Young S.K."/>
            <person name="Zeng Q."/>
            <person name="Koehrsen M."/>
            <person name="Haas B."/>
            <person name="Borodovsky M."/>
            <person name="Guigo R."/>
            <person name="Alvarado L."/>
            <person name="Berlin A."/>
            <person name="Borenstein D."/>
            <person name="Chen Z."/>
            <person name="Engels R."/>
            <person name="Freedman E."/>
            <person name="Gellesch M."/>
            <person name="Goldberg J."/>
            <person name="Griggs A."/>
            <person name="Gujja S."/>
            <person name="Heiman D."/>
            <person name="Hepburn T."/>
            <person name="Howarth C."/>
            <person name="Jen D."/>
            <person name="Larson L."/>
            <person name="Lewis B."/>
            <person name="Mehta T."/>
            <person name="Park D."/>
            <person name="Pearson M."/>
            <person name="Roberts A."/>
            <person name="Saif S."/>
            <person name="Shenoy N."/>
            <person name="Sisk P."/>
            <person name="Stolte C."/>
            <person name="Sykes S."/>
            <person name="Walk T."/>
            <person name="White J."/>
            <person name="Yandava C."/>
            <person name="Burger G."/>
            <person name="Gray M.W."/>
            <person name="Holland P.W.H."/>
            <person name="King N."/>
            <person name="Lang F.B.F."/>
            <person name="Roger A.J."/>
            <person name="Ruiz-Trillo I."/>
            <person name="Lander E."/>
            <person name="Nusbaum C."/>
        </authorList>
    </citation>
    <scope>NUCLEOTIDE SEQUENCE [LARGE SCALE GENOMIC DNA]</scope>
    <source>
        <strain evidence="3">ATCC 38327</strain>
    </source>
</reference>
<feature type="region of interest" description="Disordered" evidence="1">
    <location>
        <begin position="698"/>
        <end position="763"/>
    </location>
</feature>
<feature type="region of interest" description="Disordered" evidence="1">
    <location>
        <begin position="902"/>
        <end position="1021"/>
    </location>
</feature>
<evidence type="ECO:0000313" key="2">
    <source>
        <dbReference type="EMBL" id="KNE55494.1"/>
    </source>
</evidence>
<organism evidence="2 3">
    <name type="scientific">Allomyces macrogynus (strain ATCC 38327)</name>
    <name type="common">Allomyces javanicus var. macrogynus</name>
    <dbReference type="NCBI Taxonomy" id="578462"/>
    <lineage>
        <taxon>Eukaryota</taxon>
        <taxon>Fungi</taxon>
        <taxon>Fungi incertae sedis</taxon>
        <taxon>Blastocladiomycota</taxon>
        <taxon>Blastocladiomycetes</taxon>
        <taxon>Blastocladiales</taxon>
        <taxon>Blastocladiaceae</taxon>
        <taxon>Allomyces</taxon>
    </lineage>
</organism>
<evidence type="ECO:0000256" key="1">
    <source>
        <dbReference type="SAM" id="MobiDB-lite"/>
    </source>
</evidence>
<dbReference type="STRING" id="578462.A0A0L0RZM3"/>
<proteinExistence type="predicted"/>
<feature type="compositionally biased region" description="Basic and acidic residues" evidence="1">
    <location>
        <begin position="706"/>
        <end position="718"/>
    </location>
</feature>
<feature type="region of interest" description="Disordered" evidence="1">
    <location>
        <begin position="165"/>
        <end position="199"/>
    </location>
</feature>
<keyword evidence="3" id="KW-1185">Reference proteome</keyword>
<feature type="compositionally biased region" description="Low complexity" evidence="1">
    <location>
        <begin position="178"/>
        <end position="192"/>
    </location>
</feature>
<feature type="compositionally biased region" description="Acidic residues" evidence="1">
    <location>
        <begin position="921"/>
        <end position="936"/>
    </location>
</feature>
<feature type="compositionally biased region" description="Low complexity" evidence="1">
    <location>
        <begin position="742"/>
        <end position="763"/>
    </location>
</feature>
<feature type="region of interest" description="Disordered" evidence="1">
    <location>
        <begin position="857"/>
        <end position="878"/>
    </location>
</feature>
<feature type="compositionally biased region" description="Basic and acidic residues" evidence="1">
    <location>
        <begin position="1058"/>
        <end position="1069"/>
    </location>
</feature>
<feature type="compositionally biased region" description="Polar residues" evidence="1">
    <location>
        <begin position="909"/>
        <end position="920"/>
    </location>
</feature>
<feature type="compositionally biased region" description="Basic and acidic residues" evidence="1">
    <location>
        <begin position="577"/>
        <end position="587"/>
    </location>
</feature>
<feature type="compositionally biased region" description="Basic and acidic residues" evidence="1">
    <location>
        <begin position="962"/>
        <end position="971"/>
    </location>
</feature>
<dbReference type="OrthoDB" id="5715886at2759"/>
<protein>
    <submittedName>
        <fullName evidence="2">Uncharacterized protein</fullName>
    </submittedName>
</protein>
<feature type="compositionally biased region" description="Basic residues" evidence="1">
    <location>
        <begin position="1048"/>
        <end position="1057"/>
    </location>
</feature>
<dbReference type="EMBL" id="GG745329">
    <property type="protein sequence ID" value="KNE55494.1"/>
    <property type="molecule type" value="Genomic_DNA"/>
</dbReference>
<reference evidence="2 3" key="1">
    <citation type="submission" date="2009-11" db="EMBL/GenBank/DDBJ databases">
        <title>Annotation of Allomyces macrogynus ATCC 38327.</title>
        <authorList>
            <consortium name="The Broad Institute Genome Sequencing Platform"/>
            <person name="Russ C."/>
            <person name="Cuomo C."/>
            <person name="Burger G."/>
            <person name="Gray M.W."/>
            <person name="Holland P.W.H."/>
            <person name="King N."/>
            <person name="Lang F.B.F."/>
            <person name="Roger A.J."/>
            <person name="Ruiz-Trillo I."/>
            <person name="Young S.K."/>
            <person name="Zeng Q."/>
            <person name="Gargeya S."/>
            <person name="Fitzgerald M."/>
            <person name="Haas B."/>
            <person name="Abouelleil A."/>
            <person name="Alvarado L."/>
            <person name="Arachchi H.M."/>
            <person name="Berlin A."/>
            <person name="Chapman S.B."/>
            <person name="Gearin G."/>
            <person name="Goldberg J."/>
            <person name="Griggs A."/>
            <person name="Gujja S."/>
            <person name="Hansen M."/>
            <person name="Heiman D."/>
            <person name="Howarth C."/>
            <person name="Larimer J."/>
            <person name="Lui A."/>
            <person name="MacDonald P.J.P."/>
            <person name="McCowen C."/>
            <person name="Montmayeur A."/>
            <person name="Murphy C."/>
            <person name="Neiman D."/>
            <person name="Pearson M."/>
            <person name="Priest M."/>
            <person name="Roberts A."/>
            <person name="Saif S."/>
            <person name="Shea T."/>
            <person name="Sisk P."/>
            <person name="Stolte C."/>
            <person name="Sykes S."/>
            <person name="Wortman J."/>
            <person name="Nusbaum C."/>
            <person name="Birren B."/>
        </authorList>
    </citation>
    <scope>NUCLEOTIDE SEQUENCE [LARGE SCALE GENOMIC DNA]</scope>
    <source>
        <strain evidence="2 3">ATCC 38327</strain>
    </source>
</reference>
<feature type="region of interest" description="Disordered" evidence="1">
    <location>
        <begin position="497"/>
        <end position="524"/>
    </location>
</feature>
<feature type="compositionally biased region" description="Basic residues" evidence="1">
    <location>
        <begin position="1086"/>
        <end position="1095"/>
    </location>
</feature>
<dbReference type="OMA" id="FAGRESH"/>
<accession>A0A0L0RZM3</accession>
<gene>
    <name evidence="2" type="ORF">AMAG_01383</name>
</gene>
<dbReference type="AlphaFoldDB" id="A0A0L0RZM3"/>
<feature type="region of interest" description="Disordered" evidence="1">
    <location>
        <begin position="574"/>
        <end position="595"/>
    </location>
</feature>
<feature type="region of interest" description="Disordered" evidence="1">
    <location>
        <begin position="1033"/>
        <end position="1095"/>
    </location>
</feature>
<dbReference type="VEuPathDB" id="FungiDB:AMAG_01383"/>
<sequence length="1095" mass="114673">MIRIYLPSSLASCKLQTSLDFVISANPDDHHGGKGPTFTLRRMPKVDVTPSMPFVLMDATAADHLITMRRELLLKDKPEFPAERLAAAPAASSDHLQVPRKSPRAADLTPESVWVMEFASDSGESAVMDDVNMDRIAEIRSEHDLPLFGDELTVDHSFAFDLDSEPTPFSAPSPDPAPAVAVEASPAADATESPLIDPAPLEEAPQFDAVVLPELPPIEVLELAAIVPEPAPVESPALDAAVVVHDEVLEAPVDVRAAPAADNLAVETVDQPNGVESATAAVEDELPHIEAAHEPVDAVVAVDLAVLKLDAPVAEEPREIVELELTAPVEEAQPEPVHVDSVEEVVEAVTAEPAVVEPAAVEEAVQVDPIATLPAETAPAAETAVAETERDIAAEATVVAPAVPELVVIADAPAEPESAATTVTTPLTAPAPLSSNVHPSSSDAAETAPSLAVFADDNDDAHSTSVVPLFAPSDLLLDDASTRSMAGSLIPHHARSIISDRVEPATSPEPPVQDSDEDSAEPASQFQTIQDLIARLDTVDVPTPVLGEGLMVAPGEATTTAVAAEMSEDAAVLEPVQEEKVTEEPAKPESPTTSENPFLIATKLFDAMETHLFNLSLPDVHVTAPMDDAAAAPAEDAPAVTVRAATPVLSVTAPVEDDAESDEDEGMLSSAVDMEGFPKVPTLKSASSVLMDVPHYMLSTDDSEGDESHKDQDEMSSHEEEEESDLEEEQPVPMVAATPTVASPKLASPKFASPKPAAASPRFSTPALSTAALSTTVLSVPVLSAPASPAVVQAAPSPMISSPAVAHAASPVLTIPRLSVPGSPAVVTESLPSPTIPAPPALVAQPALAPSPIASTATPAEATIDPPSPKPVPELHYESFPPADLVPIAPAVGASSGLLPAIREDQDDSNPTSNTHTNGNDDIDEEEEDDDCEIEFSVDSAYETPSLGATPSSSAFEPAANSRKDKKDKKLLPRLRHSLQVTLRRASHSEPSTRTTAARRDSAPNGPLVMDLVPANSAPAKKRSLLRKMLDKFASSGSDDERDPRAAKQPKSKLFRKEKKDLGKRRGDTDEQAASSSAAPAEGGKKSKRFSVFKK</sequence>
<feature type="compositionally biased region" description="Acidic residues" evidence="1">
    <location>
        <begin position="719"/>
        <end position="730"/>
    </location>
</feature>
<dbReference type="Proteomes" id="UP000054350">
    <property type="component" value="Unassembled WGS sequence"/>
</dbReference>